<dbReference type="EC" id="5.4.99.-" evidence="3"/>
<feature type="domain" description="Pseudouridine synthase RsuA/RluA-like" evidence="5">
    <location>
        <begin position="4"/>
        <end position="148"/>
    </location>
</feature>
<dbReference type="GO" id="GO:0006364">
    <property type="term" value="P:rRNA processing"/>
    <property type="evidence" value="ECO:0007669"/>
    <property type="project" value="UniProtKB-ARBA"/>
</dbReference>
<dbReference type="InterPro" id="IPR042092">
    <property type="entry name" value="PsdUridine_s_RsuA/RluB/E/F_cat"/>
</dbReference>
<dbReference type="EMBL" id="AAQH01000002">
    <property type="protein sequence ID" value="EAT13394.1"/>
    <property type="molecule type" value="Genomic_DNA"/>
</dbReference>
<sequence>MARLILFNKPYQVISQFSDSEGKKTLADFIDTKNVYPAGRLDFDSEGLLLLTDDGLLQHRISDPKHKSYKTYWVQVEGIPDNLAIQHLVNGVDLKDGKTLPAKVNIIDEPNLWDRHPPIRQRSNDVTSWLEIQIMEGKNRQVRRMTAAVGHPTLRLVRVSIGQWHLEQLKPGEFKELSVHMPKASRDKYPKNQHSDKMRNPKSTRRKSRR</sequence>
<dbReference type="PANTHER" id="PTHR47683">
    <property type="entry name" value="PSEUDOURIDINE SYNTHASE FAMILY PROTEIN-RELATED"/>
    <property type="match status" value="1"/>
</dbReference>
<dbReference type="GO" id="GO:0001522">
    <property type="term" value="P:pseudouridine synthesis"/>
    <property type="evidence" value="ECO:0007669"/>
    <property type="project" value="InterPro"/>
</dbReference>
<dbReference type="STRING" id="207949.RED65_01500"/>
<evidence type="ECO:0000259" key="5">
    <source>
        <dbReference type="Pfam" id="PF00849"/>
    </source>
</evidence>
<comment type="similarity">
    <text evidence="1 3">Belongs to the pseudouridine synthase RsuA family.</text>
</comment>
<keyword evidence="2 3" id="KW-0413">Isomerase</keyword>
<dbReference type="SUPFAM" id="SSF55120">
    <property type="entry name" value="Pseudouridine synthase"/>
    <property type="match status" value="1"/>
</dbReference>
<dbReference type="InterPro" id="IPR020094">
    <property type="entry name" value="TruA/RsuA/RluB/E/F_N"/>
</dbReference>
<dbReference type="InterPro" id="IPR018496">
    <property type="entry name" value="PsdUridine_synth_RsuA/RluB_CS"/>
</dbReference>
<dbReference type="Gene3D" id="3.30.70.1560">
    <property type="entry name" value="Alpha-L RNA-binding motif"/>
    <property type="match status" value="1"/>
</dbReference>
<dbReference type="OrthoDB" id="9807213at2"/>
<dbReference type="HOGENOM" id="CLU_024979_8_1_6"/>
<feature type="compositionally biased region" description="Basic and acidic residues" evidence="4">
    <location>
        <begin position="180"/>
        <end position="199"/>
    </location>
</feature>
<proteinExistence type="inferred from homology"/>
<organism evidence="6 7">
    <name type="scientific">Bermanella marisrubri</name>
    <dbReference type="NCBI Taxonomy" id="207949"/>
    <lineage>
        <taxon>Bacteria</taxon>
        <taxon>Pseudomonadati</taxon>
        <taxon>Pseudomonadota</taxon>
        <taxon>Gammaproteobacteria</taxon>
        <taxon>Oceanospirillales</taxon>
        <taxon>Oceanospirillaceae</taxon>
        <taxon>Bermanella</taxon>
    </lineage>
</organism>
<dbReference type="Gene3D" id="3.30.70.580">
    <property type="entry name" value="Pseudouridine synthase I, catalytic domain, N-terminal subdomain"/>
    <property type="match status" value="1"/>
</dbReference>
<evidence type="ECO:0000313" key="7">
    <source>
        <dbReference type="Proteomes" id="UP000004263"/>
    </source>
</evidence>
<reference evidence="6 7" key="1">
    <citation type="submission" date="2006-03" db="EMBL/GenBank/DDBJ databases">
        <authorList>
            <person name="Pinhassi J."/>
            <person name="Pedros-Alio C."/>
            <person name="Ferriera S."/>
            <person name="Johnson J."/>
            <person name="Kravitz S."/>
            <person name="Halpern A."/>
            <person name="Remington K."/>
            <person name="Beeson K."/>
            <person name="Tran B."/>
            <person name="Rogers Y.-H."/>
            <person name="Friedman R."/>
            <person name="Venter J.C."/>
        </authorList>
    </citation>
    <scope>NUCLEOTIDE SEQUENCE [LARGE SCALE GENOMIC DNA]</scope>
    <source>
        <strain evidence="6 7">RED65</strain>
    </source>
</reference>
<dbReference type="InterPro" id="IPR020103">
    <property type="entry name" value="PsdUridine_synth_cat_dom_sf"/>
</dbReference>
<dbReference type="InterPro" id="IPR050343">
    <property type="entry name" value="RsuA_PseudoU_synthase"/>
</dbReference>
<dbReference type="GO" id="GO:0003723">
    <property type="term" value="F:RNA binding"/>
    <property type="evidence" value="ECO:0007669"/>
    <property type="project" value="InterPro"/>
</dbReference>
<evidence type="ECO:0000313" key="6">
    <source>
        <dbReference type="EMBL" id="EAT13394.1"/>
    </source>
</evidence>
<dbReference type="NCBIfam" id="TIGR00093">
    <property type="entry name" value="pseudouridine synthase"/>
    <property type="match status" value="1"/>
</dbReference>
<accession>Q1N4N4</accession>
<gene>
    <name evidence="6" type="ORF">RED65_01500</name>
</gene>
<dbReference type="AlphaFoldDB" id="Q1N4N4"/>
<evidence type="ECO:0000256" key="2">
    <source>
        <dbReference type="ARBA" id="ARBA00023235"/>
    </source>
</evidence>
<evidence type="ECO:0000256" key="4">
    <source>
        <dbReference type="SAM" id="MobiDB-lite"/>
    </source>
</evidence>
<name>Q1N4N4_9GAMM</name>
<feature type="region of interest" description="Disordered" evidence="4">
    <location>
        <begin position="180"/>
        <end position="210"/>
    </location>
</feature>
<comment type="caution">
    <text evidence="6">The sequence shown here is derived from an EMBL/GenBank/DDBJ whole genome shotgun (WGS) entry which is preliminary data.</text>
</comment>
<dbReference type="GO" id="GO:0140098">
    <property type="term" value="F:catalytic activity, acting on RNA"/>
    <property type="evidence" value="ECO:0007669"/>
    <property type="project" value="UniProtKB-ARBA"/>
</dbReference>
<dbReference type="PANTHER" id="PTHR47683:SF2">
    <property type="entry name" value="RNA-BINDING S4 DOMAIN-CONTAINING PROTEIN"/>
    <property type="match status" value="1"/>
</dbReference>
<dbReference type="GO" id="GO:0009982">
    <property type="term" value="F:pseudouridine synthase activity"/>
    <property type="evidence" value="ECO:0007669"/>
    <property type="project" value="InterPro"/>
</dbReference>
<dbReference type="Proteomes" id="UP000004263">
    <property type="component" value="Unassembled WGS sequence"/>
</dbReference>
<dbReference type="PROSITE" id="PS01149">
    <property type="entry name" value="PSI_RSU"/>
    <property type="match status" value="1"/>
</dbReference>
<dbReference type="Pfam" id="PF00849">
    <property type="entry name" value="PseudoU_synth_2"/>
    <property type="match status" value="1"/>
</dbReference>
<dbReference type="InterPro" id="IPR000748">
    <property type="entry name" value="PsdUridine_synth_RsuA/RluB/E/F"/>
</dbReference>
<feature type="compositionally biased region" description="Basic residues" evidence="4">
    <location>
        <begin position="200"/>
        <end position="210"/>
    </location>
</feature>
<evidence type="ECO:0000256" key="1">
    <source>
        <dbReference type="ARBA" id="ARBA00008348"/>
    </source>
</evidence>
<keyword evidence="7" id="KW-1185">Reference proteome</keyword>
<evidence type="ECO:0000256" key="3">
    <source>
        <dbReference type="RuleBase" id="RU003887"/>
    </source>
</evidence>
<dbReference type="RefSeq" id="WP_007017778.1">
    <property type="nucleotide sequence ID" value="NZ_CH724114.1"/>
</dbReference>
<dbReference type="InterPro" id="IPR006145">
    <property type="entry name" value="PsdUridine_synth_RsuA/RluA"/>
</dbReference>
<protein>
    <recommendedName>
        <fullName evidence="3">Pseudouridine synthase</fullName>
        <ecNumber evidence="3">5.4.99.-</ecNumber>
    </recommendedName>
</protein>